<proteinExistence type="predicted"/>
<dbReference type="AlphaFoldDB" id="A0ABD1TZG6"/>
<dbReference type="EMBL" id="JBFOLK010000004">
    <property type="protein sequence ID" value="KAL2518124.1"/>
    <property type="molecule type" value="Genomic_DNA"/>
</dbReference>
<evidence type="ECO:0000313" key="1">
    <source>
        <dbReference type="EMBL" id="KAL2518124.1"/>
    </source>
</evidence>
<sequence length="219" mass="25074">MLEKFILYDDYVYRAPLPTEQLPGSDPREIAVYKDSMDGGLSLTCVLGSVPATDDEGSSFPRACQEKKNCNQIKRKGRQKNTLVFADRHIEDDHIYLTRGADPMQTDGDQTIGNFSIPDLCFPPAHTRRDVEIMRSCVFSHMSEGLSKRKIKEVENRKVLTLQDSIFKACKRMVTNLEIVEDEKSKQVHQLKKKISSLKKYCEASEARVKEREEEIDNL</sequence>
<dbReference type="Proteomes" id="UP001604336">
    <property type="component" value="Unassembled WGS sequence"/>
</dbReference>
<gene>
    <name evidence="1" type="ORF">Adt_14371</name>
</gene>
<keyword evidence="2" id="KW-1185">Reference proteome</keyword>
<comment type="caution">
    <text evidence="1">The sequence shown here is derived from an EMBL/GenBank/DDBJ whole genome shotgun (WGS) entry which is preliminary data.</text>
</comment>
<name>A0ABD1TZG6_9LAMI</name>
<protein>
    <submittedName>
        <fullName evidence="1">Uncharacterized protein</fullName>
    </submittedName>
</protein>
<reference evidence="2" key="1">
    <citation type="submission" date="2024-07" db="EMBL/GenBank/DDBJ databases">
        <title>Two chromosome-level genome assemblies of Korean endemic species Abeliophyllum distichum and Forsythia ovata (Oleaceae).</title>
        <authorList>
            <person name="Jang H."/>
        </authorList>
    </citation>
    <scope>NUCLEOTIDE SEQUENCE [LARGE SCALE GENOMIC DNA]</scope>
</reference>
<accession>A0ABD1TZG6</accession>
<evidence type="ECO:0000313" key="2">
    <source>
        <dbReference type="Proteomes" id="UP001604336"/>
    </source>
</evidence>
<organism evidence="1 2">
    <name type="scientific">Abeliophyllum distichum</name>
    <dbReference type="NCBI Taxonomy" id="126358"/>
    <lineage>
        <taxon>Eukaryota</taxon>
        <taxon>Viridiplantae</taxon>
        <taxon>Streptophyta</taxon>
        <taxon>Embryophyta</taxon>
        <taxon>Tracheophyta</taxon>
        <taxon>Spermatophyta</taxon>
        <taxon>Magnoliopsida</taxon>
        <taxon>eudicotyledons</taxon>
        <taxon>Gunneridae</taxon>
        <taxon>Pentapetalae</taxon>
        <taxon>asterids</taxon>
        <taxon>lamiids</taxon>
        <taxon>Lamiales</taxon>
        <taxon>Oleaceae</taxon>
        <taxon>Forsythieae</taxon>
        <taxon>Abeliophyllum</taxon>
    </lineage>
</organism>